<reference evidence="7 8" key="1">
    <citation type="submission" date="2019-07" db="EMBL/GenBank/DDBJ databases">
        <title>Genomic Encyclopedia of Type Strains, Phase I: the one thousand microbial genomes (KMG-I) project.</title>
        <authorList>
            <person name="Kyrpides N."/>
        </authorList>
    </citation>
    <scope>NUCLEOTIDE SEQUENCE [LARGE SCALE GENOMIC DNA]</scope>
    <source>
        <strain evidence="7 8">DSM 6562</strain>
    </source>
</reference>
<gene>
    <name evidence="7" type="ORF">LX24_02241</name>
</gene>
<dbReference type="SUPFAM" id="SSF52833">
    <property type="entry name" value="Thioredoxin-like"/>
    <property type="match status" value="1"/>
</dbReference>
<dbReference type="Gene3D" id="3.40.50.11540">
    <property type="entry name" value="NADH-ubiquinone oxidoreductase 51kDa subunit"/>
    <property type="match status" value="1"/>
</dbReference>
<dbReference type="InterPro" id="IPR011538">
    <property type="entry name" value="Nuo51_FMN-bd"/>
</dbReference>
<dbReference type="InterPro" id="IPR036249">
    <property type="entry name" value="Thioredoxin-like_sf"/>
</dbReference>
<evidence type="ECO:0000256" key="1">
    <source>
        <dbReference type="ARBA" id="ARBA00007523"/>
    </source>
</evidence>
<dbReference type="GO" id="GO:0010181">
    <property type="term" value="F:FMN binding"/>
    <property type="evidence" value="ECO:0007669"/>
    <property type="project" value="InterPro"/>
</dbReference>
<dbReference type="Gene3D" id="3.10.20.600">
    <property type="match status" value="1"/>
</dbReference>
<dbReference type="AlphaFoldDB" id="A0A5S4ZR72"/>
<proteinExistence type="inferred from homology"/>
<comment type="caution">
    <text evidence="7">The sequence shown here is derived from an EMBL/GenBank/DDBJ whole genome shotgun (WGS) entry which is preliminary data.</text>
</comment>
<dbReference type="InterPro" id="IPR019575">
    <property type="entry name" value="Nuop51_4Fe4S-bd"/>
</dbReference>
<feature type="domain" description="NADH-ubiquinone oxidoreductase 51kDa subunit iron-sulphur binding" evidence="6">
    <location>
        <begin position="440"/>
        <end position="485"/>
    </location>
</feature>
<dbReference type="PANTHER" id="PTHR43578:SF3">
    <property type="entry name" value="NADH-QUINONE OXIDOREDUCTASE SUBUNIT F"/>
    <property type="match status" value="1"/>
</dbReference>
<evidence type="ECO:0000256" key="4">
    <source>
        <dbReference type="ARBA" id="ARBA00023004"/>
    </source>
</evidence>
<dbReference type="Gene3D" id="3.40.30.10">
    <property type="entry name" value="Glutaredoxin"/>
    <property type="match status" value="1"/>
</dbReference>
<dbReference type="CDD" id="cd02980">
    <property type="entry name" value="TRX_Fd_family"/>
    <property type="match status" value="1"/>
</dbReference>
<dbReference type="PROSITE" id="PS51257">
    <property type="entry name" value="PROKAR_LIPOPROTEIN"/>
    <property type="match status" value="1"/>
</dbReference>
<dbReference type="PROSITE" id="PS00645">
    <property type="entry name" value="COMPLEX1_51K_2"/>
    <property type="match status" value="1"/>
</dbReference>
<dbReference type="GO" id="GO:0008137">
    <property type="term" value="F:NADH dehydrogenase (ubiquinone) activity"/>
    <property type="evidence" value="ECO:0007669"/>
    <property type="project" value="InterPro"/>
</dbReference>
<dbReference type="SUPFAM" id="SSF142019">
    <property type="entry name" value="Nqo1 FMN-binding domain-like"/>
    <property type="match status" value="1"/>
</dbReference>
<evidence type="ECO:0000259" key="6">
    <source>
        <dbReference type="SMART" id="SM00928"/>
    </source>
</evidence>
<keyword evidence="2" id="KW-0004">4Fe-4S</keyword>
<dbReference type="SUPFAM" id="SSF140490">
    <property type="entry name" value="Nqo1C-terminal domain-like"/>
    <property type="match status" value="1"/>
</dbReference>
<dbReference type="RefSeq" id="WP_207706597.1">
    <property type="nucleotide sequence ID" value="NZ_VNHM01000013.1"/>
</dbReference>
<dbReference type="Gene3D" id="1.20.1440.230">
    <property type="entry name" value="NADH-ubiquinone oxidoreductase 51kDa subunit, iron-sulphur binding domain"/>
    <property type="match status" value="1"/>
</dbReference>
<dbReference type="FunFam" id="1.20.1440.230:FF:000001">
    <property type="entry name" value="Mitochondrial NADH dehydrogenase flavoprotein 1"/>
    <property type="match status" value="1"/>
</dbReference>
<dbReference type="InterPro" id="IPR001949">
    <property type="entry name" value="NADH-UbQ_OxRdtase_51kDa_CS"/>
</dbReference>
<accession>A0A5S4ZR72</accession>
<organism evidence="7 8">
    <name type="scientific">Desulfallas thermosapovorans DSM 6562</name>
    <dbReference type="NCBI Taxonomy" id="1121431"/>
    <lineage>
        <taxon>Bacteria</taxon>
        <taxon>Bacillati</taxon>
        <taxon>Bacillota</taxon>
        <taxon>Clostridia</taxon>
        <taxon>Eubacteriales</taxon>
        <taxon>Desulfallaceae</taxon>
        <taxon>Desulfallas</taxon>
    </lineage>
</organism>
<keyword evidence="4" id="KW-0408">Iron</keyword>
<comment type="similarity">
    <text evidence="1">Belongs to the complex I 51 kDa subunit family.</text>
</comment>
<keyword evidence="8" id="KW-1185">Reference proteome</keyword>
<dbReference type="Proteomes" id="UP000323166">
    <property type="component" value="Unassembled WGS sequence"/>
</dbReference>
<evidence type="ECO:0000313" key="7">
    <source>
        <dbReference type="EMBL" id="TYO94587.1"/>
    </source>
</evidence>
<sequence>MKSWRAQVLVCAGAGCVSSGCAGVYNAIVEKIKEHGLSEEVRVIETGCLGSCNMGPLALVNPEGILYMKLTPADAGDIVLQHLVQGQPVERLMYKDPATGKAIAKMEDIDFFKLQQKIVLRNCGLIDPKNIDDYLERDGYKALEKVLLNMSPEEVIETLINSGLRGRGGAGFPTGLKWKFTHQAAKTPKYVVCNADEGDPGAFMDRSVIEGDPHSVLEAMAIAGYTIGANQGYVYIRAEYPLAIERLTWAIDQARERNYLGKNIFGSGFDFDINIKIGAGAFVCGEETALLASIEGKRGEPRPRPPFPAVEGLFGCPTLINNVETYANIPAIILNGADWFARFGTEKSKGTKVFALAGSIENTGLVEVPMGTPLYDLVYKIGGGLKKDKKFKAAQTGGPSGGCIPEKYINIPVDYESLAQIGAIVGSGGLIITDEDTCIVDFARFFMEFTQNESCGKCPPCRIGTKRILEILIRITQGRGKEEDLDRLRELCYNIKDTALCGLGQTAPNPVLTTLKYFEDEYLEHIRDKRCRANVCKRLTKKAGVKISN</sequence>
<dbReference type="GO" id="GO:0051539">
    <property type="term" value="F:4 iron, 4 sulfur cluster binding"/>
    <property type="evidence" value="ECO:0007669"/>
    <property type="project" value="UniProtKB-KW"/>
</dbReference>
<keyword evidence="5" id="KW-0411">Iron-sulfur</keyword>
<dbReference type="FunFam" id="3.40.50.11540:FF:000001">
    <property type="entry name" value="NADH dehydrogenase [ubiquinone] flavoprotein 1, mitochondrial"/>
    <property type="match status" value="1"/>
</dbReference>
<name>A0A5S4ZR72_9FIRM</name>
<evidence type="ECO:0000313" key="8">
    <source>
        <dbReference type="Proteomes" id="UP000323166"/>
    </source>
</evidence>
<evidence type="ECO:0000256" key="3">
    <source>
        <dbReference type="ARBA" id="ARBA00022723"/>
    </source>
</evidence>
<dbReference type="InterPro" id="IPR037225">
    <property type="entry name" value="Nuo51_FMN-bd_sf"/>
</dbReference>
<dbReference type="Pfam" id="PF10589">
    <property type="entry name" value="NADH_4Fe-4S"/>
    <property type="match status" value="1"/>
</dbReference>
<dbReference type="Pfam" id="PF01512">
    <property type="entry name" value="Complex1_51K"/>
    <property type="match status" value="1"/>
</dbReference>
<evidence type="ECO:0000256" key="5">
    <source>
        <dbReference type="ARBA" id="ARBA00023014"/>
    </source>
</evidence>
<dbReference type="Pfam" id="PF01257">
    <property type="entry name" value="2Fe-2S_thioredx"/>
    <property type="match status" value="1"/>
</dbReference>
<dbReference type="InterPro" id="IPR037207">
    <property type="entry name" value="Nuop51_4Fe4S-bd_sf"/>
</dbReference>
<dbReference type="EMBL" id="VNHM01000013">
    <property type="protein sequence ID" value="TYO94587.1"/>
    <property type="molecule type" value="Genomic_DNA"/>
</dbReference>
<dbReference type="PANTHER" id="PTHR43578">
    <property type="entry name" value="NADH-QUINONE OXIDOREDUCTASE SUBUNIT F"/>
    <property type="match status" value="1"/>
</dbReference>
<protein>
    <submittedName>
        <fullName evidence="7">NAD(P)-dependent iron-only hydrogenase diaphorase component flavoprotein</fullName>
    </submittedName>
</protein>
<keyword evidence="3" id="KW-0479">Metal-binding</keyword>
<dbReference type="SMART" id="SM00928">
    <property type="entry name" value="NADH_4Fe-4S"/>
    <property type="match status" value="1"/>
</dbReference>
<dbReference type="Gene3D" id="6.10.250.1450">
    <property type="match status" value="1"/>
</dbReference>
<evidence type="ECO:0000256" key="2">
    <source>
        <dbReference type="ARBA" id="ARBA00022485"/>
    </source>
</evidence>
<dbReference type="GO" id="GO:0046872">
    <property type="term" value="F:metal ion binding"/>
    <property type="evidence" value="ECO:0007669"/>
    <property type="project" value="UniProtKB-KW"/>
</dbReference>
<dbReference type="SUPFAM" id="SSF142984">
    <property type="entry name" value="Nqo1 middle domain-like"/>
    <property type="match status" value="1"/>
</dbReference>
<dbReference type="NCBIfam" id="NF010120">
    <property type="entry name" value="PRK13596.1"/>
    <property type="match status" value="1"/>
</dbReference>